<feature type="signal peptide" evidence="1">
    <location>
        <begin position="1"/>
        <end position="19"/>
    </location>
</feature>
<organism evidence="3 4">
    <name type="scientific">Paracoccus pacificus</name>
    <dbReference type="NCBI Taxonomy" id="1463598"/>
    <lineage>
        <taxon>Bacteria</taxon>
        <taxon>Pseudomonadati</taxon>
        <taxon>Pseudomonadota</taxon>
        <taxon>Alphaproteobacteria</taxon>
        <taxon>Rhodobacterales</taxon>
        <taxon>Paracoccaceae</taxon>
        <taxon>Paracoccus</taxon>
    </lineage>
</organism>
<evidence type="ECO:0000313" key="4">
    <source>
        <dbReference type="Proteomes" id="UP001597213"/>
    </source>
</evidence>
<evidence type="ECO:0000256" key="1">
    <source>
        <dbReference type="SAM" id="SignalP"/>
    </source>
</evidence>
<name>A0ABW4RB97_9RHOB</name>
<gene>
    <name evidence="3" type="ORF">ACFSCT_16565</name>
</gene>
<protein>
    <submittedName>
        <fullName evidence="3">DUF2147 domain-containing protein</fullName>
    </submittedName>
</protein>
<dbReference type="PANTHER" id="PTHR36919">
    <property type="entry name" value="BLR1215 PROTEIN"/>
    <property type="match status" value="1"/>
</dbReference>
<reference evidence="4" key="1">
    <citation type="journal article" date="2019" name="Int. J. Syst. Evol. Microbiol.">
        <title>The Global Catalogue of Microorganisms (GCM) 10K type strain sequencing project: providing services to taxonomists for standard genome sequencing and annotation.</title>
        <authorList>
            <consortium name="The Broad Institute Genomics Platform"/>
            <consortium name="The Broad Institute Genome Sequencing Center for Infectious Disease"/>
            <person name="Wu L."/>
            <person name="Ma J."/>
        </authorList>
    </citation>
    <scope>NUCLEOTIDE SEQUENCE [LARGE SCALE GENOMIC DNA]</scope>
    <source>
        <strain evidence="4">CCUG 56029</strain>
    </source>
</reference>
<dbReference type="PANTHER" id="PTHR36919:SF2">
    <property type="entry name" value="BLL6627 PROTEIN"/>
    <property type="match status" value="1"/>
</dbReference>
<comment type="caution">
    <text evidence="3">The sequence shown here is derived from an EMBL/GenBank/DDBJ whole genome shotgun (WGS) entry which is preliminary data.</text>
</comment>
<dbReference type="EMBL" id="JBHUEN010000046">
    <property type="protein sequence ID" value="MFD1883330.1"/>
    <property type="molecule type" value="Genomic_DNA"/>
</dbReference>
<dbReference type="RefSeq" id="WP_379144614.1">
    <property type="nucleotide sequence ID" value="NZ_JBHUEN010000046.1"/>
</dbReference>
<proteinExistence type="predicted"/>
<feature type="domain" description="DUF2147" evidence="2">
    <location>
        <begin position="25"/>
        <end position="125"/>
    </location>
</feature>
<sequence length="128" mass="13547">MKKFALAAGFALLGGAAMAADPIEGIWQTQPDDGAFAFVTIKPCGPNFCGNITKTFKGKDEYDSPNLGKPIVIDMAPQGGGRYEGKVWRPSNNKIYMGKVSVNGKAMSLSGCVAGGLICKSQDWVKVK</sequence>
<dbReference type="InterPro" id="IPR019223">
    <property type="entry name" value="DUF2147"/>
</dbReference>
<evidence type="ECO:0000313" key="3">
    <source>
        <dbReference type="EMBL" id="MFD1883330.1"/>
    </source>
</evidence>
<keyword evidence="4" id="KW-1185">Reference proteome</keyword>
<keyword evidence="1" id="KW-0732">Signal</keyword>
<evidence type="ECO:0000259" key="2">
    <source>
        <dbReference type="Pfam" id="PF09917"/>
    </source>
</evidence>
<feature type="chain" id="PRO_5047226969" evidence="1">
    <location>
        <begin position="20"/>
        <end position="128"/>
    </location>
</feature>
<dbReference type="Gene3D" id="2.40.128.520">
    <property type="match status" value="1"/>
</dbReference>
<dbReference type="Pfam" id="PF09917">
    <property type="entry name" value="DUF2147"/>
    <property type="match status" value="1"/>
</dbReference>
<accession>A0ABW4RB97</accession>
<dbReference type="Proteomes" id="UP001597213">
    <property type="component" value="Unassembled WGS sequence"/>
</dbReference>